<proteinExistence type="predicted"/>
<name>A0A9J5X1V7_SOLCO</name>
<accession>A0A9J5X1V7</accession>
<evidence type="ECO:0000313" key="1">
    <source>
        <dbReference type="EMBL" id="KAG5582091.1"/>
    </source>
</evidence>
<protein>
    <submittedName>
        <fullName evidence="1">Uncharacterized protein</fullName>
    </submittedName>
</protein>
<dbReference type="EMBL" id="JACXVP010000010">
    <property type="protein sequence ID" value="KAG5582091.1"/>
    <property type="molecule type" value="Genomic_DNA"/>
</dbReference>
<organism evidence="1 2">
    <name type="scientific">Solanum commersonii</name>
    <name type="common">Commerson's wild potato</name>
    <name type="synonym">Commerson's nightshade</name>
    <dbReference type="NCBI Taxonomy" id="4109"/>
    <lineage>
        <taxon>Eukaryota</taxon>
        <taxon>Viridiplantae</taxon>
        <taxon>Streptophyta</taxon>
        <taxon>Embryophyta</taxon>
        <taxon>Tracheophyta</taxon>
        <taxon>Spermatophyta</taxon>
        <taxon>Magnoliopsida</taxon>
        <taxon>eudicotyledons</taxon>
        <taxon>Gunneridae</taxon>
        <taxon>Pentapetalae</taxon>
        <taxon>asterids</taxon>
        <taxon>lamiids</taxon>
        <taxon>Solanales</taxon>
        <taxon>Solanaceae</taxon>
        <taxon>Solanoideae</taxon>
        <taxon>Solaneae</taxon>
        <taxon>Solanum</taxon>
    </lineage>
</organism>
<evidence type="ECO:0000313" key="2">
    <source>
        <dbReference type="Proteomes" id="UP000824120"/>
    </source>
</evidence>
<dbReference type="Proteomes" id="UP000824120">
    <property type="component" value="Chromosome 10"/>
</dbReference>
<dbReference type="AlphaFoldDB" id="A0A9J5X1V7"/>
<sequence>MMIECTSLSERCSILRFVLRCQQVSGRKNVWNIKLKCKKNFHFTKCKKNLHFTKCKKNLHFIKCKK</sequence>
<keyword evidence="2" id="KW-1185">Reference proteome</keyword>
<gene>
    <name evidence="1" type="ORF">H5410_052718</name>
</gene>
<comment type="caution">
    <text evidence="1">The sequence shown here is derived from an EMBL/GenBank/DDBJ whole genome shotgun (WGS) entry which is preliminary data.</text>
</comment>
<reference evidence="1 2" key="1">
    <citation type="submission" date="2020-09" db="EMBL/GenBank/DDBJ databases">
        <title>De no assembly of potato wild relative species, Solanum commersonii.</title>
        <authorList>
            <person name="Cho K."/>
        </authorList>
    </citation>
    <scope>NUCLEOTIDE SEQUENCE [LARGE SCALE GENOMIC DNA]</scope>
    <source>
        <strain evidence="1">LZ3.2</strain>
        <tissue evidence="1">Leaf</tissue>
    </source>
</reference>